<evidence type="ECO:0000313" key="3">
    <source>
        <dbReference type="Proteomes" id="UP000002499"/>
    </source>
</evidence>
<dbReference type="HOGENOM" id="CLU_696536_0_0_1"/>
<proteinExistence type="predicted"/>
<dbReference type="InParanoid" id="E9EB81"/>
<evidence type="ECO:0000256" key="1">
    <source>
        <dbReference type="SAM" id="MobiDB-lite"/>
    </source>
</evidence>
<dbReference type="Proteomes" id="UP000002499">
    <property type="component" value="Unassembled WGS sequence"/>
</dbReference>
<dbReference type="GO" id="GO:0016740">
    <property type="term" value="F:transferase activity"/>
    <property type="evidence" value="ECO:0007669"/>
    <property type="project" value="UniProtKB-KW"/>
</dbReference>
<gene>
    <name evidence="2" type="ORF">MAC_07129</name>
</gene>
<feature type="region of interest" description="Disordered" evidence="1">
    <location>
        <begin position="37"/>
        <end position="62"/>
    </location>
</feature>
<accession>E9EB81</accession>
<organism evidence="3">
    <name type="scientific">Metarhizium acridum (strain CQMa 102)</name>
    <dbReference type="NCBI Taxonomy" id="655827"/>
    <lineage>
        <taxon>Eukaryota</taxon>
        <taxon>Fungi</taxon>
        <taxon>Dikarya</taxon>
        <taxon>Ascomycota</taxon>
        <taxon>Pezizomycotina</taxon>
        <taxon>Sordariomycetes</taxon>
        <taxon>Hypocreomycetidae</taxon>
        <taxon>Hypocreales</taxon>
        <taxon>Clavicipitaceae</taxon>
        <taxon>Metarhizium</taxon>
    </lineage>
</organism>
<dbReference type="OrthoDB" id="4951845at2759"/>
<sequence length="396" mass="43210">MAAPGSFPGSGAGLPGVGQFRLDIGVGIDGYPDLDDAYRPSPNASLRRVATQGQHGAVAPSAAPQQSAAAAAASGGQFGILAPTTMLSGVMEGHIDGARHVSFAVDSHEPRRKGPGKIVVDPPDLRAWREKLFNVDDMIVLTDEQFETYFPHVDNVYSHRSTQRYKRKPFVSHYWDCRMKGRPPGTPKSDDPSKKKRKRSARERDLCDVKIRITEYFPNASAYVDREAAEAAAAAGATLPAGQRFWTIQRVNGNGGNGKGDGVAGPHRHTLERSDEIKKNSVQRYVAQQEKQARKMQVCLLFSSLIMLRASVESNLAGFAEGAAEKSNRCGGDACEEAFKRARLEALFLLFLLAQPVLPKGVDSPRGQRSTLSILRNRLIQGPSRHSRLIYYASRS</sequence>
<feature type="region of interest" description="Disordered" evidence="1">
    <location>
        <begin position="176"/>
        <end position="203"/>
    </location>
</feature>
<keyword evidence="3" id="KW-1185">Reference proteome</keyword>
<keyword evidence="2" id="KW-0808">Transferase</keyword>
<dbReference type="STRING" id="655827.E9EB81"/>
<evidence type="ECO:0000313" key="2">
    <source>
        <dbReference type="EMBL" id="EFY86814.1"/>
    </source>
</evidence>
<protein>
    <submittedName>
        <fullName evidence="2">Glutathione S-transferase</fullName>
    </submittedName>
</protein>
<dbReference type="EMBL" id="GL698538">
    <property type="protein sequence ID" value="EFY86814.1"/>
    <property type="molecule type" value="Genomic_DNA"/>
</dbReference>
<dbReference type="eggNOG" id="KOG0406">
    <property type="taxonomic scope" value="Eukaryota"/>
</dbReference>
<dbReference type="AlphaFoldDB" id="E9EB81"/>
<name>E9EB81_METAQ</name>
<reference evidence="2 3" key="1">
    <citation type="journal article" date="2011" name="PLoS Genet.">
        <title>Genome sequencing and comparative transcriptomics of the model entomopathogenic fungi Metarhizium anisopliae and M. acridum.</title>
        <authorList>
            <person name="Gao Q."/>
            <person name="Jin K."/>
            <person name="Ying S.H."/>
            <person name="Zhang Y."/>
            <person name="Xiao G."/>
            <person name="Shang Y."/>
            <person name="Duan Z."/>
            <person name="Hu X."/>
            <person name="Xie X.Q."/>
            <person name="Zhou G."/>
            <person name="Peng G."/>
            <person name="Luo Z."/>
            <person name="Huang W."/>
            <person name="Wang B."/>
            <person name="Fang W."/>
            <person name="Wang S."/>
            <person name="Zhong Y."/>
            <person name="Ma L.J."/>
            <person name="St Leger R.J."/>
            <person name="Zhao G.P."/>
            <person name="Pei Y."/>
            <person name="Feng M.G."/>
            <person name="Xia Y."/>
            <person name="Wang C."/>
        </authorList>
    </citation>
    <scope>NUCLEOTIDE SEQUENCE [LARGE SCALE GENOMIC DNA]</scope>
    <source>
        <strain evidence="2 3">CQMa 102</strain>
    </source>
</reference>